<feature type="non-terminal residue" evidence="2">
    <location>
        <position position="153"/>
    </location>
</feature>
<sequence length="153" mass="17146">FTAEHIMKCAENSLRNLGLETIDVLQTHVWLDSWSGEGDWLDAVVKLKEQGKIRAFGISINDHEADNAIKALESGVIDTVQFIYNIFDQTPEEKLLPACIKHNVGTIIRVPLDEGGLTGNVGPDTTFPEGDFRNGYFRDDRKQEVYDRVKAIA</sequence>
<protein>
    <submittedName>
        <fullName evidence="2">Aldo/keto reductase</fullName>
    </submittedName>
</protein>
<name>A0ABS7CLJ2_9BACL</name>
<evidence type="ECO:0000313" key="3">
    <source>
        <dbReference type="Proteomes" id="UP001519887"/>
    </source>
</evidence>
<feature type="non-terminal residue" evidence="2">
    <location>
        <position position="1"/>
    </location>
</feature>
<evidence type="ECO:0000259" key="1">
    <source>
        <dbReference type="Pfam" id="PF00248"/>
    </source>
</evidence>
<dbReference type="InterPro" id="IPR023210">
    <property type="entry name" value="NADP_OxRdtase_dom"/>
</dbReference>
<keyword evidence="3" id="KW-1185">Reference proteome</keyword>
<evidence type="ECO:0000313" key="2">
    <source>
        <dbReference type="EMBL" id="MBW7461803.1"/>
    </source>
</evidence>
<dbReference type="InterPro" id="IPR053135">
    <property type="entry name" value="AKR2_Oxidoreductase"/>
</dbReference>
<dbReference type="Pfam" id="PF00248">
    <property type="entry name" value="Aldo_ket_red"/>
    <property type="match status" value="1"/>
</dbReference>
<proteinExistence type="predicted"/>
<dbReference type="PANTHER" id="PTHR43312">
    <property type="entry name" value="D-THREO-ALDOSE 1-DEHYDROGENASE"/>
    <property type="match status" value="1"/>
</dbReference>
<dbReference type="Proteomes" id="UP001519887">
    <property type="component" value="Unassembled WGS sequence"/>
</dbReference>
<reference evidence="2 3" key="1">
    <citation type="submission" date="2021-07" db="EMBL/GenBank/DDBJ databases">
        <title>Paenibacillus radiodurans sp. nov., isolated from the southeastern edge of Tengger Desert.</title>
        <authorList>
            <person name="Zhang G."/>
        </authorList>
    </citation>
    <scope>NUCLEOTIDE SEQUENCE [LARGE SCALE GENOMIC DNA]</scope>
    <source>
        <strain evidence="2 3">CCM 7311</strain>
    </source>
</reference>
<dbReference type="Gene3D" id="3.20.20.100">
    <property type="entry name" value="NADP-dependent oxidoreductase domain"/>
    <property type="match status" value="1"/>
</dbReference>
<gene>
    <name evidence="2" type="ORF">K0U00_47910</name>
</gene>
<dbReference type="InterPro" id="IPR036812">
    <property type="entry name" value="NAD(P)_OxRdtase_dom_sf"/>
</dbReference>
<organism evidence="2 3">
    <name type="scientific">Paenibacillus sepulcri</name>
    <dbReference type="NCBI Taxonomy" id="359917"/>
    <lineage>
        <taxon>Bacteria</taxon>
        <taxon>Bacillati</taxon>
        <taxon>Bacillota</taxon>
        <taxon>Bacilli</taxon>
        <taxon>Bacillales</taxon>
        <taxon>Paenibacillaceae</taxon>
        <taxon>Paenibacillus</taxon>
    </lineage>
</organism>
<dbReference type="PANTHER" id="PTHR43312:SF1">
    <property type="entry name" value="NADP-DEPENDENT OXIDOREDUCTASE DOMAIN-CONTAINING PROTEIN"/>
    <property type="match status" value="1"/>
</dbReference>
<comment type="caution">
    <text evidence="2">The sequence shown here is derived from an EMBL/GenBank/DDBJ whole genome shotgun (WGS) entry which is preliminary data.</text>
</comment>
<accession>A0ABS7CLJ2</accession>
<dbReference type="SUPFAM" id="SSF51430">
    <property type="entry name" value="NAD(P)-linked oxidoreductase"/>
    <property type="match status" value="1"/>
</dbReference>
<dbReference type="EMBL" id="JAHZIK010003289">
    <property type="protein sequence ID" value="MBW7461803.1"/>
    <property type="molecule type" value="Genomic_DNA"/>
</dbReference>
<feature type="domain" description="NADP-dependent oxidoreductase" evidence="1">
    <location>
        <begin position="2"/>
        <end position="129"/>
    </location>
</feature>